<proteinExistence type="inferred from homology"/>
<dbReference type="InterPro" id="IPR038502">
    <property type="entry name" value="M1_LTA-4_hydro/amino_C_sf"/>
</dbReference>
<gene>
    <name evidence="10" type="primary">LOC112452665</name>
</gene>
<dbReference type="Gene3D" id="1.10.390.10">
    <property type="entry name" value="Neutral Protease Domain 2"/>
    <property type="match status" value="1"/>
</dbReference>
<dbReference type="InterPro" id="IPR016024">
    <property type="entry name" value="ARM-type_fold"/>
</dbReference>
<evidence type="ECO:0000256" key="7">
    <source>
        <dbReference type="ARBA" id="ARBA00023049"/>
    </source>
</evidence>
<evidence type="ECO:0000313" key="9">
    <source>
        <dbReference type="Proteomes" id="UP000504618"/>
    </source>
</evidence>
<dbReference type="Gene3D" id="1.25.40.320">
    <property type="entry name" value="Peptidase M1, leukotriene A4 hydrolase/aminopeptidase C-terminal domain"/>
    <property type="match status" value="1"/>
</dbReference>
<dbReference type="SMART" id="SM01263">
    <property type="entry name" value="Leuk-A4-hydro_C"/>
    <property type="match status" value="1"/>
</dbReference>
<evidence type="ECO:0000256" key="4">
    <source>
        <dbReference type="ARBA" id="ARBA00022723"/>
    </source>
</evidence>
<dbReference type="OrthoDB" id="79562at2759"/>
<dbReference type="RefSeq" id="XP_024868758.1">
    <property type="nucleotide sequence ID" value="XM_025012990.1"/>
</dbReference>
<comment type="cofactor">
    <cofactor evidence="1">
        <name>Zn(2+)</name>
        <dbReference type="ChEBI" id="CHEBI:29105"/>
    </cofactor>
</comment>
<evidence type="ECO:0000313" key="10">
    <source>
        <dbReference type="RefSeq" id="XP_024868758.1"/>
    </source>
</evidence>
<dbReference type="InterPro" id="IPR015211">
    <property type="entry name" value="Peptidase_M1_C"/>
</dbReference>
<keyword evidence="3" id="KW-0645">Protease</keyword>
<keyword evidence="4" id="KW-0479">Metal-binding</keyword>
<comment type="similarity">
    <text evidence="2">Belongs to the peptidase M1 family.</text>
</comment>
<evidence type="ECO:0000256" key="2">
    <source>
        <dbReference type="ARBA" id="ARBA00010136"/>
    </source>
</evidence>
<organism evidence="9 10">
    <name type="scientific">Temnothorax curvispinosus</name>
    <dbReference type="NCBI Taxonomy" id="300111"/>
    <lineage>
        <taxon>Eukaryota</taxon>
        <taxon>Metazoa</taxon>
        <taxon>Ecdysozoa</taxon>
        <taxon>Arthropoda</taxon>
        <taxon>Hexapoda</taxon>
        <taxon>Insecta</taxon>
        <taxon>Pterygota</taxon>
        <taxon>Neoptera</taxon>
        <taxon>Endopterygota</taxon>
        <taxon>Hymenoptera</taxon>
        <taxon>Apocrita</taxon>
        <taxon>Aculeata</taxon>
        <taxon>Formicoidea</taxon>
        <taxon>Formicidae</taxon>
        <taxon>Myrmicinae</taxon>
        <taxon>Temnothorax</taxon>
    </lineage>
</organism>
<dbReference type="GO" id="GO:0006508">
    <property type="term" value="P:proteolysis"/>
    <property type="evidence" value="ECO:0007669"/>
    <property type="project" value="UniProtKB-KW"/>
</dbReference>
<dbReference type="InterPro" id="IPR027268">
    <property type="entry name" value="Peptidase_M4/M1_CTD_sf"/>
</dbReference>
<sequence>MSIHEEMKFFVRLEGANNLNNMVKKFEDNRWILRPLLPNFSHKDKFPHIAINYVPYELGYVLLYHLEDELGSSEFESFLQSYFNKFAFKSINTEDWKNYLCEYFSNKKKVLDHFTWWTWFNVRPAFMIRNLPEMTAWHRECRELADEWVQFNETSNLSILMERRSLCDVQKILLLSNLHTFHTSGLTEEKLKLISDFYIFDNDSGQVRFSWLLLCIKARWFEKVTTALDFAIEFCSPNIACPIFERLYEWIEIRSRVIETYNRHKGKMLHETQMKLDKILHLK</sequence>
<accession>A0A6J1PH61</accession>
<evidence type="ECO:0000256" key="6">
    <source>
        <dbReference type="ARBA" id="ARBA00022833"/>
    </source>
</evidence>
<dbReference type="SUPFAM" id="SSF48371">
    <property type="entry name" value="ARM repeat"/>
    <property type="match status" value="1"/>
</dbReference>
<evidence type="ECO:0000256" key="5">
    <source>
        <dbReference type="ARBA" id="ARBA00022801"/>
    </source>
</evidence>
<dbReference type="GO" id="GO:0043171">
    <property type="term" value="P:peptide catabolic process"/>
    <property type="evidence" value="ECO:0007669"/>
    <property type="project" value="TreeGrafter"/>
</dbReference>
<name>A0A6J1PH61_9HYME</name>
<dbReference type="GO" id="GO:0008270">
    <property type="term" value="F:zinc ion binding"/>
    <property type="evidence" value="ECO:0007669"/>
    <property type="project" value="InterPro"/>
</dbReference>
<dbReference type="InterPro" id="IPR014782">
    <property type="entry name" value="Peptidase_M1_dom"/>
</dbReference>
<dbReference type="Pfam" id="PF09127">
    <property type="entry name" value="Leuk-A4-hydro_C"/>
    <property type="match status" value="1"/>
</dbReference>
<keyword evidence="5" id="KW-0378">Hydrolase</keyword>
<dbReference type="SUPFAM" id="SSF55486">
    <property type="entry name" value="Metalloproteases ('zincins'), catalytic domain"/>
    <property type="match status" value="1"/>
</dbReference>
<dbReference type="GO" id="GO:0005829">
    <property type="term" value="C:cytosol"/>
    <property type="evidence" value="ECO:0007669"/>
    <property type="project" value="TreeGrafter"/>
</dbReference>
<evidence type="ECO:0000259" key="8">
    <source>
        <dbReference type="SMART" id="SM01263"/>
    </source>
</evidence>
<feature type="domain" description="Peptidase M1 leukotriene A4 hydrolase/aminopeptidase C-terminal" evidence="8">
    <location>
        <begin position="136"/>
        <end position="280"/>
    </location>
</feature>
<dbReference type="InterPro" id="IPR034015">
    <property type="entry name" value="M1_LTA4H"/>
</dbReference>
<dbReference type="GO" id="GO:0008237">
    <property type="term" value="F:metallopeptidase activity"/>
    <property type="evidence" value="ECO:0007669"/>
    <property type="project" value="UniProtKB-KW"/>
</dbReference>
<protein>
    <submittedName>
        <fullName evidence="10">Leukotriene A-4 hydrolase-like</fullName>
    </submittedName>
</protein>
<dbReference type="PANTHER" id="PTHR45726:SF3">
    <property type="entry name" value="LEUKOTRIENE A-4 HYDROLASE"/>
    <property type="match status" value="1"/>
</dbReference>
<keyword evidence="7" id="KW-0482">Metalloprotease</keyword>
<dbReference type="PANTHER" id="PTHR45726">
    <property type="entry name" value="LEUKOTRIENE A-4 HYDROLASE"/>
    <property type="match status" value="1"/>
</dbReference>
<evidence type="ECO:0000256" key="1">
    <source>
        <dbReference type="ARBA" id="ARBA00001947"/>
    </source>
</evidence>
<keyword evidence="9" id="KW-1185">Reference proteome</keyword>
<evidence type="ECO:0000256" key="3">
    <source>
        <dbReference type="ARBA" id="ARBA00022670"/>
    </source>
</evidence>
<dbReference type="GeneID" id="112452665"/>
<dbReference type="AlphaFoldDB" id="A0A6J1PH61"/>
<dbReference type="GO" id="GO:0004177">
    <property type="term" value="F:aminopeptidase activity"/>
    <property type="evidence" value="ECO:0007669"/>
    <property type="project" value="TreeGrafter"/>
</dbReference>
<reference evidence="10" key="1">
    <citation type="submission" date="2025-08" db="UniProtKB">
        <authorList>
            <consortium name="RefSeq"/>
        </authorList>
    </citation>
    <scope>IDENTIFICATION</scope>
    <source>
        <tissue evidence="10">Whole body</tissue>
    </source>
</reference>
<dbReference type="Proteomes" id="UP000504618">
    <property type="component" value="Unplaced"/>
</dbReference>
<dbReference type="Pfam" id="PF01433">
    <property type="entry name" value="Peptidase_M1"/>
    <property type="match status" value="1"/>
</dbReference>
<keyword evidence="6" id="KW-0862">Zinc</keyword>
<dbReference type="GO" id="GO:0004301">
    <property type="term" value="F:epoxide hydrolase activity"/>
    <property type="evidence" value="ECO:0007669"/>
    <property type="project" value="TreeGrafter"/>
</dbReference>